<dbReference type="SUPFAM" id="SSF47364">
    <property type="entry name" value="Domain of the SRP/SRP receptor G-proteins"/>
    <property type="match status" value="1"/>
</dbReference>
<organism evidence="3 4">
    <name type="scientific">candidate division TA06 bacterium</name>
    <dbReference type="NCBI Taxonomy" id="2250710"/>
    <lineage>
        <taxon>Bacteria</taxon>
        <taxon>Bacteria division TA06</taxon>
    </lineage>
</organism>
<dbReference type="Proteomes" id="UP000736328">
    <property type="component" value="Unassembled WGS sequence"/>
</dbReference>
<evidence type="ECO:0000256" key="1">
    <source>
        <dbReference type="SAM" id="MobiDB-lite"/>
    </source>
</evidence>
<feature type="domain" description="Signal recognition particle SRP54 helical bundle" evidence="2">
    <location>
        <begin position="1"/>
        <end position="79"/>
    </location>
</feature>
<dbReference type="InterPro" id="IPR036225">
    <property type="entry name" value="SRP/SRP_N"/>
</dbReference>
<proteinExistence type="predicted"/>
<name>A0A933IEB7_UNCT6</name>
<accession>A0A933IEB7</accession>
<dbReference type="GO" id="GO:0006614">
    <property type="term" value="P:SRP-dependent cotranslational protein targeting to membrane"/>
    <property type="evidence" value="ECO:0007669"/>
    <property type="project" value="InterPro"/>
</dbReference>
<dbReference type="InterPro" id="IPR013822">
    <property type="entry name" value="Signal_recog_particl_SRP54_hlx"/>
</dbReference>
<comment type="caution">
    <text evidence="3">The sequence shown here is derived from an EMBL/GenBank/DDBJ whole genome shotgun (WGS) entry which is preliminary data.</text>
</comment>
<dbReference type="AlphaFoldDB" id="A0A933IEB7"/>
<protein>
    <submittedName>
        <fullName evidence="3">Signal recognition particle receptor subunit alpha</fullName>
    </submittedName>
</protein>
<feature type="region of interest" description="Disordered" evidence="1">
    <location>
        <begin position="113"/>
        <end position="136"/>
    </location>
</feature>
<dbReference type="EMBL" id="JACQXR010000087">
    <property type="protein sequence ID" value="MBI4726878.1"/>
    <property type="molecule type" value="Genomic_DNA"/>
</dbReference>
<dbReference type="Gene3D" id="1.20.120.140">
    <property type="entry name" value="Signal recognition particle SRP54, nucleotide-binding domain"/>
    <property type="match status" value="1"/>
</dbReference>
<evidence type="ECO:0000313" key="4">
    <source>
        <dbReference type="Proteomes" id="UP000736328"/>
    </source>
</evidence>
<feature type="compositionally biased region" description="Basic and acidic residues" evidence="1">
    <location>
        <begin position="66"/>
        <end position="76"/>
    </location>
</feature>
<dbReference type="Pfam" id="PF02881">
    <property type="entry name" value="SRP54_N"/>
    <property type="match status" value="1"/>
</dbReference>
<dbReference type="InterPro" id="IPR042101">
    <property type="entry name" value="SRP54_N_sf"/>
</dbReference>
<keyword evidence="3" id="KW-0675">Receptor</keyword>
<sequence length="192" mass="21176">MFDSLTEKFTGLFKDLSGQGKLSEANIKEASAKVRRALLEADVNYKVVKDFAAAVEARALGGGCADQHHPRPEVRKSSLRPDGGNPGLGQSVVNAFPPAAHRDHGLRALRARARPPPAPSWPSTCPNRAGGSCWRRPTSTGRRRCSSWRFWPNRWAAISSNLIPPALKLRRINPPTWLISAGKPNRKRSRSW</sequence>
<gene>
    <name evidence="3" type="ORF">HY768_06605</name>
</gene>
<evidence type="ECO:0000313" key="3">
    <source>
        <dbReference type="EMBL" id="MBI4726878.1"/>
    </source>
</evidence>
<evidence type="ECO:0000259" key="2">
    <source>
        <dbReference type="SMART" id="SM00963"/>
    </source>
</evidence>
<dbReference type="SMART" id="SM00963">
    <property type="entry name" value="SRP54_N"/>
    <property type="match status" value="1"/>
</dbReference>
<dbReference type="GO" id="GO:0005525">
    <property type="term" value="F:GTP binding"/>
    <property type="evidence" value="ECO:0007669"/>
    <property type="project" value="InterPro"/>
</dbReference>
<reference evidence="3" key="1">
    <citation type="submission" date="2020-07" db="EMBL/GenBank/DDBJ databases">
        <title>Huge and variable diversity of episymbiotic CPR bacteria and DPANN archaea in groundwater ecosystems.</title>
        <authorList>
            <person name="He C.Y."/>
            <person name="Keren R."/>
            <person name="Whittaker M."/>
            <person name="Farag I.F."/>
            <person name="Doudna J."/>
            <person name="Cate J.H.D."/>
            <person name="Banfield J.F."/>
        </authorList>
    </citation>
    <scope>NUCLEOTIDE SEQUENCE</scope>
    <source>
        <strain evidence="3">NC_groundwater_1520_Pr4_B-0.1um_53_5</strain>
    </source>
</reference>
<feature type="region of interest" description="Disordered" evidence="1">
    <location>
        <begin position="62"/>
        <end position="90"/>
    </location>
</feature>